<accession>A0A212J0S7</accession>
<dbReference type="InterPro" id="IPR027417">
    <property type="entry name" value="P-loop_NTPase"/>
</dbReference>
<evidence type="ECO:0000259" key="1">
    <source>
        <dbReference type="Pfam" id="PF01656"/>
    </source>
</evidence>
<dbReference type="EMBL" id="FLUQ01000001">
    <property type="protein sequence ID" value="SBV93041.1"/>
    <property type="molecule type" value="Genomic_DNA"/>
</dbReference>
<reference evidence="2" key="1">
    <citation type="submission" date="2016-04" db="EMBL/GenBank/DDBJ databases">
        <authorList>
            <person name="Evans L.H."/>
            <person name="Alamgir A."/>
            <person name="Owens N."/>
            <person name="Weber N.D."/>
            <person name="Virtaneva K."/>
            <person name="Barbian K."/>
            <person name="Babar A."/>
            <person name="Rosenke K."/>
        </authorList>
    </citation>
    <scope>NUCLEOTIDE SEQUENCE</scope>
    <source>
        <strain evidence="2">86</strain>
    </source>
</reference>
<dbReference type="SUPFAM" id="SSF52540">
    <property type="entry name" value="P-loop containing nucleoside triphosphate hydrolases"/>
    <property type="match status" value="1"/>
</dbReference>
<evidence type="ECO:0000313" key="2">
    <source>
        <dbReference type="EMBL" id="SBV93041.1"/>
    </source>
</evidence>
<protein>
    <submittedName>
        <fullName evidence="2">Protein TraL</fullName>
    </submittedName>
</protein>
<dbReference type="Gene3D" id="3.40.50.300">
    <property type="entry name" value="P-loop containing nucleotide triphosphate hydrolases"/>
    <property type="match status" value="1"/>
</dbReference>
<dbReference type="Pfam" id="PF01656">
    <property type="entry name" value="CbiA"/>
    <property type="match status" value="1"/>
</dbReference>
<name>A0A212J0S7_9DELT</name>
<dbReference type="AlphaFoldDB" id="A0A212J0S7"/>
<dbReference type="InterPro" id="IPR002586">
    <property type="entry name" value="CobQ/CobB/MinD/ParA_Nub-bd_dom"/>
</dbReference>
<proteinExistence type="predicted"/>
<feature type="domain" description="CobQ/CobB/MinD/ParA nucleotide binding" evidence="1">
    <location>
        <begin position="6"/>
        <end position="126"/>
    </location>
</feature>
<organism evidence="2">
    <name type="scientific">uncultured delta proteobacterium</name>
    <dbReference type="NCBI Taxonomy" id="34034"/>
    <lineage>
        <taxon>Bacteria</taxon>
        <taxon>Deltaproteobacteria</taxon>
        <taxon>environmental samples</taxon>
    </lineage>
</organism>
<sequence>MAVVHMILQGKGGVGKSMVSVLLYQSLLRLGHKVHGIDTDPVNATLAGFKELAVTRLEIMRDDNIDVRMFDALIEKICEMPEDSHVIIDNGASAFVAFGGYLRENEAISLLHDNGHKVYLHTVVTGGQAIVDTTQGLKVLATSFPSAPLVVWLNSYFGDILMDGKGFTSFKIYEEHEKQIHSIITIPTGNSNTLGQDLQELYAKRQTFQAAIDSSQSIAVRSRLHRYFSQVVTAVQVAQLTA</sequence>
<gene>
    <name evidence="2" type="primary">traL</name>
    <name evidence="2" type="ORF">KL86DPRO_10464</name>
</gene>